<keyword evidence="10" id="KW-0902">Two-component regulatory system</keyword>
<dbReference type="Gene3D" id="3.30.565.10">
    <property type="entry name" value="Histidine kinase-like ATPase, C-terminal domain"/>
    <property type="match status" value="1"/>
</dbReference>
<keyword evidence="6 16" id="KW-0808">Transferase</keyword>
<evidence type="ECO:0000256" key="4">
    <source>
        <dbReference type="ARBA" id="ARBA00022475"/>
    </source>
</evidence>
<dbReference type="CDD" id="cd06225">
    <property type="entry name" value="HAMP"/>
    <property type="match status" value="1"/>
</dbReference>
<dbReference type="InterPro" id="IPR031967">
    <property type="entry name" value="PhoR_single_Cache-like_dom"/>
</dbReference>
<keyword evidence="17" id="KW-1185">Reference proteome</keyword>
<comment type="catalytic activity">
    <reaction evidence="1">
        <text>ATP + protein L-histidine = ADP + protein N-phospho-L-histidine.</text>
        <dbReference type="EC" id="2.7.13.3"/>
    </reaction>
</comment>
<dbReference type="SUPFAM" id="SSF55874">
    <property type="entry name" value="ATPase domain of HSP90 chaperone/DNA topoisomerase II/histidine kinase"/>
    <property type="match status" value="1"/>
</dbReference>
<dbReference type="PROSITE" id="PS50109">
    <property type="entry name" value="HIS_KIN"/>
    <property type="match status" value="1"/>
</dbReference>
<dbReference type="SUPFAM" id="SSF158472">
    <property type="entry name" value="HAMP domain-like"/>
    <property type="match status" value="1"/>
</dbReference>
<dbReference type="InterPro" id="IPR036890">
    <property type="entry name" value="HATPase_C_sf"/>
</dbReference>
<dbReference type="Pfam" id="PF00989">
    <property type="entry name" value="PAS"/>
    <property type="match status" value="1"/>
</dbReference>
<keyword evidence="7" id="KW-0547">Nucleotide-binding</keyword>
<feature type="transmembrane region" description="Helical" evidence="12">
    <location>
        <begin position="12"/>
        <end position="31"/>
    </location>
</feature>
<keyword evidence="9" id="KW-0067">ATP-binding</keyword>
<dbReference type="SUPFAM" id="SSF47384">
    <property type="entry name" value="Homodimeric domain of signal transducing histidine kinase"/>
    <property type="match status" value="1"/>
</dbReference>
<feature type="domain" description="HAMP" evidence="15">
    <location>
        <begin position="189"/>
        <end position="241"/>
    </location>
</feature>
<evidence type="ECO:0000256" key="9">
    <source>
        <dbReference type="ARBA" id="ARBA00022840"/>
    </source>
</evidence>
<accession>A0ABU1IPE4</accession>
<evidence type="ECO:0000256" key="11">
    <source>
        <dbReference type="ARBA" id="ARBA00023136"/>
    </source>
</evidence>
<dbReference type="InterPro" id="IPR004358">
    <property type="entry name" value="Sig_transdc_His_kin-like_C"/>
</dbReference>
<evidence type="ECO:0000256" key="3">
    <source>
        <dbReference type="ARBA" id="ARBA00012438"/>
    </source>
</evidence>
<comment type="caution">
    <text evidence="16">The sequence shown here is derived from an EMBL/GenBank/DDBJ whole genome shotgun (WGS) entry which is preliminary data.</text>
</comment>
<dbReference type="PANTHER" id="PTHR45453:SF1">
    <property type="entry name" value="PHOSPHATE REGULON SENSOR PROTEIN PHOR"/>
    <property type="match status" value="1"/>
</dbReference>
<dbReference type="Gene3D" id="3.30.450.20">
    <property type="entry name" value="PAS domain"/>
    <property type="match status" value="1"/>
</dbReference>
<sequence length="584" mass="65847">MKSLRNRLTVVFIILIGLSVLGTGIFVALLLKASYLESLTDRLSKEGELLAGSLNWRAAETEPEVFQNRAEAYSTALDAHITLIRADGTVVGDSERPPEEWGNLSDVPEVARSLRDQTENGYNRVTTDDRLFVYIPVKPVGEAGVQGVVRIALDLDTVNRSLDHVWASLTAGLLIAYLAAIVISSQIASRITKPLEEITQVAVDIARNKFHRRIPVRKRDEIGRLAAAINRMAAGLRYQLETIRKSERRLTGVIETMESGLLMVDSRKKVTLANQAIHRFFDIKTSQLLRKPLPDRAVFHDLHTLIEECMQSGERVRDELHLYFPEERIIEVNLTPIWGEKDGMGVVAVLHDITAIRRLEKMRTEFVANVSHELKTPVTSLRGFAETLLDGAAEDPQMRREFLEIIHRESLRLERLIGDLLDLSKVESRKMPLQLEPIRVKELTYPAIQTVIEAMKKKGLRFRLDLEEDFEVQVDKDRFSQIVINLLSNAMSYTPSGGSVTLSAGKEKDHWWIRVSDTGIGIPEEDLPRIFERFYRVDKARSRESGGTGLGLAIVKHLVESHHGEIYVDSQAGKGTAFTLRFPL</sequence>
<dbReference type="SMART" id="SM00091">
    <property type="entry name" value="PAS"/>
    <property type="match status" value="1"/>
</dbReference>
<dbReference type="RefSeq" id="WP_309866725.1">
    <property type="nucleotide sequence ID" value="NZ_JAVDQG010000005.1"/>
</dbReference>
<dbReference type="PROSITE" id="PS50112">
    <property type="entry name" value="PAS"/>
    <property type="match status" value="1"/>
</dbReference>
<dbReference type="Gene3D" id="1.10.287.130">
    <property type="match status" value="1"/>
</dbReference>
<evidence type="ECO:0000256" key="10">
    <source>
        <dbReference type="ARBA" id="ARBA00023012"/>
    </source>
</evidence>
<dbReference type="NCBIfam" id="TIGR00229">
    <property type="entry name" value="sensory_box"/>
    <property type="match status" value="1"/>
</dbReference>
<dbReference type="SMART" id="SM00304">
    <property type="entry name" value="HAMP"/>
    <property type="match status" value="1"/>
</dbReference>
<comment type="subcellular location">
    <subcellularLocation>
        <location evidence="2">Cell membrane</location>
        <topology evidence="2">Multi-pass membrane protein</topology>
    </subcellularLocation>
</comment>
<feature type="domain" description="Histidine kinase" evidence="13">
    <location>
        <begin position="369"/>
        <end position="584"/>
    </location>
</feature>
<evidence type="ECO:0000256" key="1">
    <source>
        <dbReference type="ARBA" id="ARBA00000085"/>
    </source>
</evidence>
<feature type="domain" description="PAS" evidence="14">
    <location>
        <begin position="246"/>
        <end position="291"/>
    </location>
</feature>
<dbReference type="InterPro" id="IPR035965">
    <property type="entry name" value="PAS-like_dom_sf"/>
</dbReference>
<dbReference type="Pfam" id="PF00512">
    <property type="entry name" value="HisKA"/>
    <property type="match status" value="1"/>
</dbReference>
<dbReference type="InterPro" id="IPR050351">
    <property type="entry name" value="BphY/WalK/GraS-like"/>
</dbReference>
<dbReference type="EMBL" id="JAVDQG010000005">
    <property type="protein sequence ID" value="MDR6226613.1"/>
    <property type="molecule type" value="Genomic_DNA"/>
</dbReference>
<name>A0ABU1IPE4_9BACL</name>
<dbReference type="GO" id="GO:0004673">
    <property type="term" value="F:protein histidine kinase activity"/>
    <property type="evidence" value="ECO:0007669"/>
    <property type="project" value="UniProtKB-EC"/>
</dbReference>
<dbReference type="PANTHER" id="PTHR45453">
    <property type="entry name" value="PHOSPHATE REGULON SENSOR PROTEIN PHOR"/>
    <property type="match status" value="1"/>
</dbReference>
<dbReference type="Pfam" id="PF16736">
    <property type="entry name" value="sCache_like"/>
    <property type="match status" value="1"/>
</dbReference>
<gene>
    <name evidence="16" type="ORF">JOE21_002620</name>
</gene>
<dbReference type="InterPro" id="IPR000014">
    <property type="entry name" value="PAS"/>
</dbReference>
<reference evidence="16 17" key="1">
    <citation type="submission" date="2023-07" db="EMBL/GenBank/DDBJ databases">
        <title>Genomic Encyclopedia of Type Strains, Phase IV (KMG-IV): sequencing the most valuable type-strain genomes for metagenomic binning, comparative biology and taxonomic classification.</title>
        <authorList>
            <person name="Goeker M."/>
        </authorList>
    </citation>
    <scope>NUCLEOTIDE SEQUENCE [LARGE SCALE GENOMIC DNA]</scope>
    <source>
        <strain evidence="16 17">DSM 45903</strain>
    </source>
</reference>
<dbReference type="InterPro" id="IPR005467">
    <property type="entry name" value="His_kinase_dom"/>
</dbReference>
<dbReference type="SMART" id="SM00388">
    <property type="entry name" value="HisKA"/>
    <property type="match status" value="1"/>
</dbReference>
<dbReference type="EC" id="2.7.13.3" evidence="3"/>
<keyword evidence="5" id="KW-0597">Phosphoprotein</keyword>
<evidence type="ECO:0000313" key="17">
    <source>
        <dbReference type="Proteomes" id="UP001185012"/>
    </source>
</evidence>
<protein>
    <recommendedName>
        <fullName evidence="3">histidine kinase</fullName>
        <ecNumber evidence="3">2.7.13.3</ecNumber>
    </recommendedName>
</protein>
<dbReference type="CDD" id="cd00082">
    <property type="entry name" value="HisKA"/>
    <property type="match status" value="1"/>
</dbReference>
<dbReference type="SMART" id="SM00387">
    <property type="entry name" value="HATPase_c"/>
    <property type="match status" value="1"/>
</dbReference>
<proteinExistence type="predicted"/>
<evidence type="ECO:0000256" key="8">
    <source>
        <dbReference type="ARBA" id="ARBA00022777"/>
    </source>
</evidence>
<dbReference type="Pfam" id="PF02518">
    <property type="entry name" value="HATPase_c"/>
    <property type="match status" value="1"/>
</dbReference>
<evidence type="ECO:0000256" key="7">
    <source>
        <dbReference type="ARBA" id="ARBA00022741"/>
    </source>
</evidence>
<dbReference type="SUPFAM" id="SSF55785">
    <property type="entry name" value="PYP-like sensor domain (PAS domain)"/>
    <property type="match status" value="1"/>
</dbReference>
<dbReference type="InterPro" id="IPR003661">
    <property type="entry name" value="HisK_dim/P_dom"/>
</dbReference>
<dbReference type="InterPro" id="IPR013767">
    <property type="entry name" value="PAS_fold"/>
</dbReference>
<keyword evidence="12" id="KW-1133">Transmembrane helix</keyword>
<evidence type="ECO:0000256" key="2">
    <source>
        <dbReference type="ARBA" id="ARBA00004651"/>
    </source>
</evidence>
<evidence type="ECO:0000259" key="14">
    <source>
        <dbReference type="PROSITE" id="PS50112"/>
    </source>
</evidence>
<evidence type="ECO:0000313" key="16">
    <source>
        <dbReference type="EMBL" id="MDR6226613.1"/>
    </source>
</evidence>
<evidence type="ECO:0000259" key="13">
    <source>
        <dbReference type="PROSITE" id="PS50109"/>
    </source>
</evidence>
<organism evidence="16 17">
    <name type="scientific">Desmospora profundinema</name>
    <dbReference type="NCBI Taxonomy" id="1571184"/>
    <lineage>
        <taxon>Bacteria</taxon>
        <taxon>Bacillati</taxon>
        <taxon>Bacillota</taxon>
        <taxon>Bacilli</taxon>
        <taxon>Bacillales</taxon>
        <taxon>Thermoactinomycetaceae</taxon>
        <taxon>Desmospora</taxon>
    </lineage>
</organism>
<dbReference type="CDD" id="cd00130">
    <property type="entry name" value="PAS"/>
    <property type="match status" value="1"/>
</dbReference>
<dbReference type="NCBIfam" id="NF046044">
    <property type="entry name" value="PnpS"/>
    <property type="match status" value="1"/>
</dbReference>
<dbReference type="Gene3D" id="1.10.8.500">
    <property type="entry name" value="HAMP domain in histidine kinase"/>
    <property type="match status" value="1"/>
</dbReference>
<dbReference type="Proteomes" id="UP001185012">
    <property type="component" value="Unassembled WGS sequence"/>
</dbReference>
<evidence type="ECO:0000256" key="5">
    <source>
        <dbReference type="ARBA" id="ARBA00022553"/>
    </source>
</evidence>
<keyword evidence="4" id="KW-1003">Cell membrane</keyword>
<dbReference type="Pfam" id="PF00672">
    <property type="entry name" value="HAMP"/>
    <property type="match status" value="1"/>
</dbReference>
<dbReference type="PRINTS" id="PR00344">
    <property type="entry name" value="BCTRLSENSOR"/>
</dbReference>
<evidence type="ECO:0000256" key="6">
    <source>
        <dbReference type="ARBA" id="ARBA00022679"/>
    </source>
</evidence>
<keyword evidence="8 16" id="KW-0418">Kinase</keyword>
<dbReference type="CDD" id="cd00075">
    <property type="entry name" value="HATPase"/>
    <property type="match status" value="1"/>
</dbReference>
<keyword evidence="12" id="KW-0812">Transmembrane</keyword>
<dbReference type="InterPro" id="IPR036097">
    <property type="entry name" value="HisK_dim/P_sf"/>
</dbReference>
<dbReference type="InterPro" id="IPR003660">
    <property type="entry name" value="HAMP_dom"/>
</dbReference>
<dbReference type="PROSITE" id="PS50885">
    <property type="entry name" value="HAMP"/>
    <property type="match status" value="1"/>
</dbReference>
<keyword evidence="11 12" id="KW-0472">Membrane</keyword>
<evidence type="ECO:0000256" key="12">
    <source>
        <dbReference type="SAM" id="Phobius"/>
    </source>
</evidence>
<dbReference type="InterPro" id="IPR003594">
    <property type="entry name" value="HATPase_dom"/>
</dbReference>
<evidence type="ECO:0000259" key="15">
    <source>
        <dbReference type="PROSITE" id="PS50885"/>
    </source>
</evidence>